<sequence length="414" mass="44106">MGVQEAREGFRTDVPRTVENVEEALENLGGEAAVVGEELGPRITTRAAERAADEARAAVSGPVVLAAEGREWTLTPAEVGGALTFAPGGGEIRAGLDEERLRAALGDVFSALTVEPVEAGFDVGGSVEGSVEGSAAGVGVTVTPGREGRRIEEEELLGAMRGGLFEGRREYRVPVATVEPGLTTAEAGRMKPTELLGSYRTDYTLSSDKSDERMENLSMSSGAVDGTVLAPGEVFSMNEKVSGLDYNASKVIVDGRETTADGGGLCQVTSTLYNAVNEAGLDVTERSPHYAQLPYIRPGLDATVWFGGPNGEGELDMEFENTTDAYVLVRQYVAESGYVYAEIWGQPNGTKVRTWSEPVYRNADSAEWVTYQTVKKDGEVLYDGVLHRDTYGALKDEKGRPIPADTVPVAPTNP</sequence>
<dbReference type="Pfam" id="PF04294">
    <property type="entry name" value="VanW"/>
    <property type="match status" value="1"/>
</dbReference>
<organism evidence="1 2">
    <name type="scientific">Rubrobacter tropicus</name>
    <dbReference type="NCBI Taxonomy" id="2653851"/>
    <lineage>
        <taxon>Bacteria</taxon>
        <taxon>Bacillati</taxon>
        <taxon>Actinomycetota</taxon>
        <taxon>Rubrobacteria</taxon>
        <taxon>Rubrobacterales</taxon>
        <taxon>Rubrobacteraceae</taxon>
        <taxon>Rubrobacter</taxon>
    </lineage>
</organism>
<dbReference type="PANTHER" id="PTHR35788:SF1">
    <property type="entry name" value="EXPORTED PROTEIN"/>
    <property type="match status" value="1"/>
</dbReference>
<evidence type="ECO:0000313" key="1">
    <source>
        <dbReference type="EMBL" id="QIN85386.1"/>
    </source>
</evidence>
<keyword evidence="1" id="KW-0614">Plasmid</keyword>
<keyword evidence="2" id="KW-1185">Reference proteome</keyword>
<dbReference type="EMBL" id="CP045120">
    <property type="protein sequence ID" value="QIN85386.1"/>
    <property type="molecule type" value="Genomic_DNA"/>
</dbReference>
<dbReference type="Proteomes" id="UP000501452">
    <property type="component" value="Plasmid unnamed1"/>
</dbReference>
<gene>
    <name evidence="1" type="ORF">GBA63_22000</name>
</gene>
<protein>
    <recommendedName>
        <fullName evidence="3">Peptidoglycan binding domain-containing protein</fullName>
    </recommendedName>
</protein>
<dbReference type="KEGG" id="rub:GBA63_22000"/>
<proteinExistence type="predicted"/>
<evidence type="ECO:0000313" key="2">
    <source>
        <dbReference type="Proteomes" id="UP000501452"/>
    </source>
</evidence>
<evidence type="ECO:0008006" key="3">
    <source>
        <dbReference type="Google" id="ProtNLM"/>
    </source>
</evidence>
<dbReference type="AlphaFoldDB" id="A0A6G8QFU3"/>
<accession>A0A6G8QFU3</accession>
<dbReference type="InterPro" id="IPR007391">
    <property type="entry name" value="Vancomycin_resist_VanW"/>
</dbReference>
<dbReference type="InterPro" id="IPR052913">
    <property type="entry name" value="Glycopeptide_resist_protein"/>
</dbReference>
<name>A0A6G8QFU3_9ACTN</name>
<geneLocation type="plasmid" evidence="1 2">
    <name>unnamed1</name>
</geneLocation>
<dbReference type="PANTHER" id="PTHR35788">
    <property type="entry name" value="EXPORTED PROTEIN-RELATED"/>
    <property type="match status" value="1"/>
</dbReference>
<reference evidence="1 2" key="1">
    <citation type="submission" date="2019-10" db="EMBL/GenBank/DDBJ databases">
        <title>Rubrobacter sp nov SCSIO 52090 isolated from a deep-sea sediment in the South China Sea.</title>
        <authorList>
            <person name="Chen R.W."/>
        </authorList>
    </citation>
    <scope>NUCLEOTIDE SEQUENCE [LARGE SCALE GENOMIC DNA]</scope>
    <source>
        <strain evidence="1 2">SCSIO 52909</strain>
        <plasmid evidence="1 2">unnamed1</plasmid>
    </source>
</reference>